<feature type="compositionally biased region" description="Low complexity" evidence="1">
    <location>
        <begin position="129"/>
        <end position="165"/>
    </location>
</feature>
<feature type="compositionally biased region" description="Gly residues" evidence="1">
    <location>
        <begin position="264"/>
        <end position="279"/>
    </location>
</feature>
<protein>
    <recommendedName>
        <fullName evidence="4">Peptidoglycan binding domain-containing protein</fullName>
    </recommendedName>
</protein>
<feature type="compositionally biased region" description="Low complexity" evidence="1">
    <location>
        <begin position="43"/>
        <end position="53"/>
    </location>
</feature>
<proteinExistence type="predicted"/>
<feature type="compositionally biased region" description="Gly residues" evidence="1">
    <location>
        <begin position="339"/>
        <end position="360"/>
    </location>
</feature>
<feature type="compositionally biased region" description="Gly residues" evidence="1">
    <location>
        <begin position="194"/>
        <end position="205"/>
    </location>
</feature>
<evidence type="ECO:0000313" key="3">
    <source>
        <dbReference type="Proteomes" id="UP000658320"/>
    </source>
</evidence>
<keyword evidence="3" id="KW-1185">Reference proteome</keyword>
<comment type="caution">
    <text evidence="2">The sequence shown here is derived from an EMBL/GenBank/DDBJ whole genome shotgun (WGS) entry which is preliminary data.</text>
</comment>
<dbReference type="PANTHER" id="PTHR35788:SF1">
    <property type="entry name" value="EXPORTED PROTEIN"/>
    <property type="match status" value="1"/>
</dbReference>
<accession>A0A918C4C8</accession>
<feature type="region of interest" description="Disordered" evidence="1">
    <location>
        <begin position="1"/>
        <end position="449"/>
    </location>
</feature>
<feature type="compositionally biased region" description="Gly residues" evidence="1">
    <location>
        <begin position="119"/>
        <end position="128"/>
    </location>
</feature>
<feature type="compositionally biased region" description="Low complexity" evidence="1">
    <location>
        <begin position="322"/>
        <end position="337"/>
    </location>
</feature>
<name>A0A918C4C8_9ACTN</name>
<feature type="compositionally biased region" description="Gly residues" evidence="1">
    <location>
        <begin position="166"/>
        <end position="181"/>
    </location>
</feature>
<gene>
    <name evidence="2" type="ORF">GCM10010251_18790</name>
</gene>
<reference evidence="2" key="2">
    <citation type="submission" date="2020-09" db="EMBL/GenBank/DDBJ databases">
        <authorList>
            <person name="Sun Q."/>
            <person name="Ohkuma M."/>
        </authorList>
    </citation>
    <scope>NUCLEOTIDE SEQUENCE</scope>
    <source>
        <strain evidence="2">JCM 4346</strain>
    </source>
</reference>
<feature type="compositionally biased region" description="Gly residues" evidence="1">
    <location>
        <begin position="230"/>
        <end position="240"/>
    </location>
</feature>
<evidence type="ECO:0000256" key="1">
    <source>
        <dbReference type="SAM" id="MobiDB-lite"/>
    </source>
</evidence>
<dbReference type="PANTHER" id="PTHR35788">
    <property type="entry name" value="EXPORTED PROTEIN-RELATED"/>
    <property type="match status" value="1"/>
</dbReference>
<evidence type="ECO:0000313" key="2">
    <source>
        <dbReference type="EMBL" id="GGR03100.1"/>
    </source>
</evidence>
<feature type="compositionally biased region" description="Low complexity" evidence="1">
    <location>
        <begin position="61"/>
        <end position="79"/>
    </location>
</feature>
<feature type="compositionally biased region" description="Low complexity" evidence="1">
    <location>
        <begin position="86"/>
        <end position="102"/>
    </location>
</feature>
<dbReference type="InterPro" id="IPR052913">
    <property type="entry name" value="Glycopeptide_resist_protein"/>
</dbReference>
<dbReference type="EMBL" id="BMSX01000003">
    <property type="protein sequence ID" value="GGR03100.1"/>
    <property type="molecule type" value="Genomic_DNA"/>
</dbReference>
<dbReference type="Proteomes" id="UP000658320">
    <property type="component" value="Unassembled WGS sequence"/>
</dbReference>
<evidence type="ECO:0008006" key="4">
    <source>
        <dbReference type="Google" id="ProtNLM"/>
    </source>
</evidence>
<reference evidence="2" key="1">
    <citation type="journal article" date="2014" name="Int. J. Syst. Evol. Microbiol.">
        <title>Complete genome sequence of Corynebacterium casei LMG S-19264T (=DSM 44701T), isolated from a smear-ripened cheese.</title>
        <authorList>
            <consortium name="US DOE Joint Genome Institute (JGI-PGF)"/>
            <person name="Walter F."/>
            <person name="Albersmeier A."/>
            <person name="Kalinowski J."/>
            <person name="Ruckert C."/>
        </authorList>
    </citation>
    <scope>NUCLEOTIDE SEQUENCE</scope>
    <source>
        <strain evidence="2">JCM 4346</strain>
    </source>
</reference>
<sequence length="760" mass="73505">MVSDGGADAGRSAAQPEERKTTETTLTTRIRINIPGSRPIPPVVVRKPVAEAEGAGEKGGADAQAAGSAKGARAAKASGAAGGGSSAAAAGPVEAPAEAAPSAEEKTSDWFAPRKSGPAKGGQGGGSTNGAAAAGGSAAGTATGAGAGSPAAANGGARPAGSASGAPGGARPGAGRPGGVVGSMSMPGATRPGGTNGAGLAGATGGPVAPGHGGGTGSFDVTEVLAAGPLGNGARPGQGGATEPRRDDLPYFSDNGDGRNGHAGANGQGGAPGGPGGPGDPQDFNGPDGPGRRGGRGGPQGPAGPTTGPVTGDGPFVPPMQGSAPGAPAGAVGAPHAPGGPGAPAGLGGPGTGRLPGGGLSDDTAILTPQKPAPEPGPGGYGRHDNVSGQTVTSGIPVVPPPGQGAGPGGPFAPGAHTDGPTPPTPPKRSEPTTQSTPAAGSKKKKKKGRSKLVLLGGVVVLAGAGAYGAGLLMNHSDVPKGTTVLGVDIGGGTRDDAVKKLDDAFDKRVTQALKLSVDGTTVTLKPEQSGLQFDMQATVDAAAKSDYNPVSVIGSLFGEHREVEPVMPVDEEKLQAALEAAAGGSGSATDGTIKFESGKAVAVYGKAGKGIDAAKAGTAVVDAYRAQVESGTATAVKVPTTTKQPTVSNAEVDRMMKEFAEPAMSAKVTVETDPAHSVPMSPKNSLWKFLGVKAVNGKLVEYYDKAALEELYGGAFDGVLITRGNGQKTPVTVEDVISALRPALKSETDRVGVIDTDPS</sequence>
<feature type="compositionally biased region" description="Low complexity" evidence="1">
    <location>
        <begin position="303"/>
        <end position="315"/>
    </location>
</feature>
<dbReference type="AlphaFoldDB" id="A0A918C4C8"/>
<feature type="compositionally biased region" description="Low complexity" evidence="1">
    <location>
        <begin position="1"/>
        <end position="14"/>
    </location>
</feature>
<organism evidence="2 3">
    <name type="scientific">Streptomyces aurantiogriseus</name>
    <dbReference type="NCBI Taxonomy" id="66870"/>
    <lineage>
        <taxon>Bacteria</taxon>
        <taxon>Bacillati</taxon>
        <taxon>Actinomycetota</taxon>
        <taxon>Actinomycetes</taxon>
        <taxon>Kitasatosporales</taxon>
        <taxon>Streptomycetaceae</taxon>
        <taxon>Streptomyces</taxon>
    </lineage>
</organism>
<feature type="compositionally biased region" description="Low complexity" evidence="1">
    <location>
        <begin position="23"/>
        <end position="34"/>
    </location>
</feature>